<evidence type="ECO:0000256" key="1">
    <source>
        <dbReference type="SAM" id="SignalP"/>
    </source>
</evidence>
<accession>A0A1L7W684</accession>
<dbReference type="AlphaFoldDB" id="A0A1L7W684"/>
<gene>
    <name evidence="2" type="ORF">FPRO_12735</name>
</gene>
<evidence type="ECO:0000313" key="3">
    <source>
        <dbReference type="Proteomes" id="UP000183971"/>
    </source>
</evidence>
<comment type="caution">
    <text evidence="2">The sequence shown here is derived from an EMBL/GenBank/DDBJ whole genome shotgun (WGS) entry which is preliminary data.</text>
</comment>
<dbReference type="EMBL" id="FJOF01000013">
    <property type="protein sequence ID" value="CZR48125.1"/>
    <property type="molecule type" value="Genomic_DNA"/>
</dbReference>
<keyword evidence="3" id="KW-1185">Reference proteome</keyword>
<dbReference type="GeneID" id="42057599"/>
<feature type="signal peptide" evidence="1">
    <location>
        <begin position="1"/>
        <end position="18"/>
    </location>
</feature>
<dbReference type="RefSeq" id="XP_031088658.1">
    <property type="nucleotide sequence ID" value="XM_031223284.1"/>
</dbReference>
<protein>
    <submittedName>
        <fullName evidence="2">Uncharacterized protein</fullName>
    </submittedName>
</protein>
<evidence type="ECO:0000313" key="2">
    <source>
        <dbReference type="EMBL" id="CZR48125.1"/>
    </source>
</evidence>
<reference evidence="3" key="1">
    <citation type="journal article" date="2016" name="Genome Biol. Evol.">
        <title>Comparative 'omics' of the Fusarium fujikuroi species complex highlights differences in genetic potential and metabolite synthesis.</title>
        <authorList>
            <person name="Niehaus E.-M."/>
            <person name="Muensterkoetter M."/>
            <person name="Proctor R.H."/>
            <person name="Brown D.W."/>
            <person name="Sharon A."/>
            <person name="Idan Y."/>
            <person name="Oren-Young L."/>
            <person name="Sieber C.M."/>
            <person name="Novak O."/>
            <person name="Pencik A."/>
            <person name="Tarkowska D."/>
            <person name="Hromadova K."/>
            <person name="Freeman S."/>
            <person name="Maymon M."/>
            <person name="Elazar M."/>
            <person name="Youssef S.A."/>
            <person name="El-Shabrawy E.S.M."/>
            <person name="Shalaby A.B.A."/>
            <person name="Houterman P."/>
            <person name="Brock N.L."/>
            <person name="Burkhardt I."/>
            <person name="Tsavkelova E.A."/>
            <person name="Dickschat J.S."/>
            <person name="Galuszka P."/>
            <person name="Gueldener U."/>
            <person name="Tudzynski B."/>
        </authorList>
    </citation>
    <scope>NUCLEOTIDE SEQUENCE [LARGE SCALE GENOMIC DNA]</scope>
    <source>
        <strain evidence="3">ET1</strain>
    </source>
</reference>
<organism evidence="2 3">
    <name type="scientific">Fusarium proliferatum (strain ET1)</name>
    <name type="common">Orchid endophyte fungus</name>
    <dbReference type="NCBI Taxonomy" id="1227346"/>
    <lineage>
        <taxon>Eukaryota</taxon>
        <taxon>Fungi</taxon>
        <taxon>Dikarya</taxon>
        <taxon>Ascomycota</taxon>
        <taxon>Pezizomycotina</taxon>
        <taxon>Sordariomycetes</taxon>
        <taxon>Hypocreomycetidae</taxon>
        <taxon>Hypocreales</taxon>
        <taxon>Nectriaceae</taxon>
        <taxon>Fusarium</taxon>
        <taxon>Fusarium fujikuroi species complex</taxon>
    </lineage>
</organism>
<name>A0A1L7W684_FUSPR</name>
<dbReference type="VEuPathDB" id="FungiDB:FPRO_12735"/>
<proteinExistence type="predicted"/>
<feature type="chain" id="PRO_5013018789" evidence="1">
    <location>
        <begin position="19"/>
        <end position="61"/>
    </location>
</feature>
<dbReference type="Proteomes" id="UP000183971">
    <property type="component" value="Unassembled WGS sequence"/>
</dbReference>
<sequence>MKWNSRFSATLVPCAVLAANPWTTTNMSAEKEPALTQSQCAMLFVKTHKGTITSGYNMSNS</sequence>
<keyword evidence="1" id="KW-0732">Signal</keyword>